<evidence type="ECO:0000313" key="2">
    <source>
        <dbReference type="Proteomes" id="UP001595755"/>
    </source>
</evidence>
<evidence type="ECO:0000313" key="1">
    <source>
        <dbReference type="EMBL" id="MFC4302810.1"/>
    </source>
</evidence>
<protein>
    <submittedName>
        <fullName evidence="1">Uncharacterized protein</fullName>
    </submittedName>
</protein>
<proteinExistence type="predicted"/>
<gene>
    <name evidence="1" type="ORF">ACFO1S_05050</name>
</gene>
<accession>A0ABV8S6R8</accession>
<name>A0ABV8S6R8_9BACL</name>
<dbReference type="RefSeq" id="WP_204603323.1">
    <property type="nucleotide sequence ID" value="NZ_JBHSED010000005.1"/>
</dbReference>
<reference evidence="2" key="1">
    <citation type="journal article" date="2019" name="Int. J. Syst. Evol. Microbiol.">
        <title>The Global Catalogue of Microorganisms (GCM) 10K type strain sequencing project: providing services to taxonomists for standard genome sequencing and annotation.</title>
        <authorList>
            <consortium name="The Broad Institute Genomics Platform"/>
            <consortium name="The Broad Institute Genome Sequencing Center for Infectious Disease"/>
            <person name="Wu L."/>
            <person name="Ma J."/>
        </authorList>
    </citation>
    <scope>NUCLEOTIDE SEQUENCE [LARGE SCALE GENOMIC DNA]</scope>
    <source>
        <strain evidence="2">CGMCC 4.1641</strain>
    </source>
</reference>
<sequence length="149" mass="16573">MTDLINKILGVLLAFVLLAGAPLIINAMNRDLTTNRSVLNEMTNFIDKVTDNGRITDTDLADFHLGISSYGMAMDATIFRYMKVVNPDGQGGTYTSYVYSDDISAWNTGDIIKVKVQAIDYTGAQRIQNRILRLFPAKFDQTLAGMIRK</sequence>
<dbReference type="EMBL" id="JBHSED010000005">
    <property type="protein sequence ID" value="MFC4302810.1"/>
    <property type="molecule type" value="Genomic_DNA"/>
</dbReference>
<organism evidence="1 2">
    <name type="scientific">Cohnella boryungensis</name>
    <dbReference type="NCBI Taxonomy" id="768479"/>
    <lineage>
        <taxon>Bacteria</taxon>
        <taxon>Bacillati</taxon>
        <taxon>Bacillota</taxon>
        <taxon>Bacilli</taxon>
        <taxon>Bacillales</taxon>
        <taxon>Paenibacillaceae</taxon>
        <taxon>Cohnella</taxon>
    </lineage>
</organism>
<dbReference type="Proteomes" id="UP001595755">
    <property type="component" value="Unassembled WGS sequence"/>
</dbReference>
<keyword evidence="2" id="KW-1185">Reference proteome</keyword>
<comment type="caution">
    <text evidence="1">The sequence shown here is derived from an EMBL/GenBank/DDBJ whole genome shotgun (WGS) entry which is preliminary data.</text>
</comment>